<organism evidence="1 2">
    <name type="scientific">Streptomyces reniochalinae</name>
    <dbReference type="NCBI Taxonomy" id="2250578"/>
    <lineage>
        <taxon>Bacteria</taxon>
        <taxon>Bacillati</taxon>
        <taxon>Actinomycetota</taxon>
        <taxon>Actinomycetes</taxon>
        <taxon>Kitasatosporales</taxon>
        <taxon>Streptomycetaceae</taxon>
        <taxon>Streptomyces</taxon>
    </lineage>
</organism>
<dbReference type="Proteomes" id="UP000253507">
    <property type="component" value="Unassembled WGS sequence"/>
</dbReference>
<accession>A0A367EUL7</accession>
<reference evidence="1 2" key="1">
    <citation type="submission" date="2018-06" db="EMBL/GenBank/DDBJ databases">
        <title>Streptomyces reniochalinae sp. nov. and Streptomyces diacarnus sp. nov. from marine sponges.</title>
        <authorList>
            <person name="Li L."/>
        </authorList>
    </citation>
    <scope>NUCLEOTIDE SEQUENCE [LARGE SCALE GENOMIC DNA]</scope>
    <source>
        <strain evidence="1 2">LHW50302</strain>
    </source>
</reference>
<dbReference type="OrthoDB" id="4298183at2"/>
<gene>
    <name evidence="1" type="ORF">DQ392_08840</name>
</gene>
<name>A0A367EUL7_9ACTN</name>
<dbReference type="RefSeq" id="WP_114014973.1">
    <property type="nucleotide sequence ID" value="NZ_QOIM01000026.1"/>
</dbReference>
<dbReference type="AlphaFoldDB" id="A0A367EUL7"/>
<comment type="caution">
    <text evidence="1">The sequence shown here is derived from an EMBL/GenBank/DDBJ whole genome shotgun (WGS) entry which is preliminary data.</text>
</comment>
<evidence type="ECO:0000313" key="1">
    <source>
        <dbReference type="EMBL" id="RCG21804.1"/>
    </source>
</evidence>
<keyword evidence="2" id="KW-1185">Reference proteome</keyword>
<dbReference type="EMBL" id="QOIM01000026">
    <property type="protein sequence ID" value="RCG21804.1"/>
    <property type="molecule type" value="Genomic_DNA"/>
</dbReference>
<evidence type="ECO:0000313" key="2">
    <source>
        <dbReference type="Proteomes" id="UP000253507"/>
    </source>
</evidence>
<protein>
    <submittedName>
        <fullName evidence="1">Uncharacterized protein</fullName>
    </submittedName>
</protein>
<sequence length="79" mass="8726">MSTYPPSDDRLRHLIAQEINVSVDRWKLAWWIAGGIVKDSAIRAELHRISDAHAAGEPCGDRHCTHCWSAMTAETGGAQ</sequence>
<proteinExistence type="predicted"/>